<evidence type="ECO:0000313" key="10">
    <source>
        <dbReference type="Proteomes" id="UP000516696"/>
    </source>
</evidence>
<evidence type="ECO:0000313" key="12">
    <source>
        <dbReference type="Proteomes" id="UP001241571"/>
    </source>
</evidence>
<organism evidence="7 11">
    <name type="scientific">Enterococcus gallinarum</name>
    <dbReference type="NCBI Taxonomy" id="1353"/>
    <lineage>
        <taxon>Bacteria</taxon>
        <taxon>Bacillati</taxon>
        <taxon>Bacillota</taxon>
        <taxon>Bacilli</taxon>
        <taxon>Lactobacillales</taxon>
        <taxon>Enterococcaceae</taxon>
        <taxon>Enterococcus</taxon>
    </lineage>
</organism>
<dbReference type="AlphaFoldDB" id="A0A2K3QUL3"/>
<feature type="transmembrane region" description="Helical" evidence="6">
    <location>
        <begin position="88"/>
        <end position="107"/>
    </location>
</feature>
<evidence type="ECO:0000256" key="1">
    <source>
        <dbReference type="ARBA" id="ARBA00004651"/>
    </source>
</evidence>
<feature type="transmembrane region" description="Helical" evidence="6">
    <location>
        <begin position="327"/>
        <end position="346"/>
    </location>
</feature>
<feature type="transmembrane region" description="Helical" evidence="6">
    <location>
        <begin position="453"/>
        <end position="476"/>
    </location>
</feature>
<evidence type="ECO:0000256" key="2">
    <source>
        <dbReference type="ARBA" id="ARBA00022475"/>
    </source>
</evidence>
<feature type="transmembrane region" description="Helical" evidence="6">
    <location>
        <begin position="119"/>
        <end position="139"/>
    </location>
</feature>
<accession>A0A2K3QUL3</accession>
<dbReference type="InterPro" id="IPR050833">
    <property type="entry name" value="Poly_Biosynth_Transport"/>
</dbReference>
<dbReference type="EMBL" id="JASUBT010000008">
    <property type="protein sequence ID" value="MDL4936372.1"/>
    <property type="molecule type" value="Genomic_DNA"/>
</dbReference>
<protein>
    <submittedName>
        <fullName evidence="7">Polysaccharide biosynthesis protein</fullName>
    </submittedName>
</protein>
<keyword evidence="5 6" id="KW-0472">Membrane</keyword>
<feature type="transmembrane region" description="Helical" evidence="6">
    <location>
        <begin position="388"/>
        <end position="408"/>
    </location>
</feature>
<dbReference type="Proteomes" id="UP000571857">
    <property type="component" value="Unassembled WGS sequence"/>
</dbReference>
<keyword evidence="3 6" id="KW-0812">Transmembrane</keyword>
<keyword evidence="4 6" id="KW-1133">Transmembrane helix</keyword>
<evidence type="ECO:0000256" key="3">
    <source>
        <dbReference type="ARBA" id="ARBA00022692"/>
    </source>
</evidence>
<feature type="transmembrane region" description="Helical" evidence="6">
    <location>
        <begin position="286"/>
        <end position="306"/>
    </location>
</feature>
<dbReference type="InterPro" id="IPR024923">
    <property type="entry name" value="PG_synth_SpoVB"/>
</dbReference>
<feature type="transmembrane region" description="Helical" evidence="6">
    <location>
        <begin position="160"/>
        <end position="179"/>
    </location>
</feature>
<feature type="transmembrane region" description="Helical" evidence="6">
    <location>
        <begin position="234"/>
        <end position="254"/>
    </location>
</feature>
<evidence type="ECO:0000256" key="6">
    <source>
        <dbReference type="SAM" id="Phobius"/>
    </source>
</evidence>
<evidence type="ECO:0000256" key="4">
    <source>
        <dbReference type="ARBA" id="ARBA00022989"/>
    </source>
</evidence>
<feature type="transmembrane region" description="Helical" evidence="6">
    <location>
        <begin position="185"/>
        <end position="206"/>
    </location>
</feature>
<dbReference type="CDD" id="cd13124">
    <property type="entry name" value="MATE_SpoVB_like"/>
    <property type="match status" value="1"/>
</dbReference>
<keyword evidence="2" id="KW-1003">Cell membrane</keyword>
<reference evidence="8 12" key="3">
    <citation type="submission" date="2023-06" db="EMBL/GenBank/DDBJ databases">
        <title>Acute promotion of culturable opportunistic pathogens and persistent increase of antibiotic resistance following antibiotic exposure in mouse gut microbiota.</title>
        <authorList>
            <person name="Li L."/>
            <person name="Wang B."/>
            <person name="Sun Y."/>
            <person name="Wang M."/>
            <person name="Xu H."/>
        </authorList>
    </citation>
    <scope>NUCLEOTIDE SEQUENCE [LARGE SCALE GENOMIC DNA]</scope>
    <source>
        <strain evidence="8 12">CRI2_2</strain>
    </source>
</reference>
<evidence type="ECO:0000256" key="5">
    <source>
        <dbReference type="ARBA" id="ARBA00023136"/>
    </source>
</evidence>
<feature type="transmembrane region" description="Helical" evidence="6">
    <location>
        <begin position="414"/>
        <end position="433"/>
    </location>
</feature>
<dbReference type="PANTHER" id="PTHR30250:SF29">
    <property type="entry name" value="POLYSACCHARIDE BIOSYNTHESIS PROTEIN C-TERMINAL DOMAIN-CONTAINING PROTEIN"/>
    <property type="match status" value="1"/>
</dbReference>
<dbReference type="Proteomes" id="UP001241571">
    <property type="component" value="Unassembled WGS sequence"/>
</dbReference>
<dbReference type="GO" id="GO:0005886">
    <property type="term" value="C:plasma membrane"/>
    <property type="evidence" value="ECO:0007669"/>
    <property type="project" value="UniProtKB-SubCell"/>
</dbReference>
<gene>
    <name evidence="9" type="ORF">EGM181_00935</name>
    <name evidence="7" type="ORF">HWH42_07800</name>
    <name evidence="8" type="ORF">QRX88_11655</name>
</gene>
<dbReference type="PANTHER" id="PTHR30250">
    <property type="entry name" value="PST FAMILY PREDICTED COLANIC ACID TRANSPORTER"/>
    <property type="match status" value="1"/>
</dbReference>
<feature type="transmembrane region" description="Helical" evidence="6">
    <location>
        <begin position="482"/>
        <end position="504"/>
    </location>
</feature>
<dbReference type="Proteomes" id="UP000516696">
    <property type="component" value="Chromosome"/>
</dbReference>
<name>A0A2K3QUL3_ENTGA</name>
<evidence type="ECO:0000313" key="11">
    <source>
        <dbReference type="Proteomes" id="UP000571857"/>
    </source>
</evidence>
<reference evidence="9 10" key="1">
    <citation type="submission" date="2020-03" db="EMBL/GenBank/DDBJ databases">
        <title>Characterization of ganglioside-mimicking enterococci.</title>
        <authorList>
            <person name="Patry R.T."/>
            <person name="Nothaft H."/>
            <person name="Bridger R."/>
            <person name="Shajahan A."/>
            <person name="Huynh S."/>
            <person name="Sanchez S."/>
            <person name="Azadi P."/>
            <person name="Cooper K."/>
            <person name="Miller W.G."/>
            <person name="Parker C.T."/>
            <person name="Wells L."/>
            <person name="Szymanski C.M."/>
        </authorList>
    </citation>
    <scope>NUCLEOTIDE SEQUENCE [LARGE SCALE GENOMIC DNA]</scope>
    <source>
        <strain evidence="9 10">EGM181</strain>
    </source>
</reference>
<dbReference type="EMBL" id="CP050485">
    <property type="protein sequence ID" value="QOG25955.1"/>
    <property type="molecule type" value="Genomic_DNA"/>
</dbReference>
<evidence type="ECO:0000313" key="9">
    <source>
        <dbReference type="EMBL" id="QOG25955.1"/>
    </source>
</evidence>
<evidence type="ECO:0000313" key="8">
    <source>
        <dbReference type="EMBL" id="MDL4936372.1"/>
    </source>
</evidence>
<sequence length="534" mass="58529">MPKSQLKRTMEGAFILTIASFIAKVLSAVYRVPFQNLVGDEGFYVYQQVYPIYGLAMTLALSGLPQFISRVIAEQPDPQKQRAQIQVIYPYVFWTAIGLWATTFFFADVIARVMGDAGLASLIRVVSFTFLFVPPLTFYRGSFQGNLQMVPTAVSQVVEQLLRVGVILVAASFFHLFSWDVYQTGTLAMSGALIGGLAAWGILSYYSRKITGRSLAIPTKTMPTAHAPSLRRRFLIEGGLLTIYSGFLILFQLADSFLMTNSLEASGLTEQSARIAKGIYDRGQPLVQLGLVVAMALSSTFLPTLTKYLTVKNQHLFEKSAKMYLRLTLGIASASAVGLAILLPYINFALFKDGAGNSALVLFVFAVALMAAIQAYQSIQQSRNQFRVGIYAAGCGLLLKGLLTWPLTYLLGTTGASLSTLLGLIGTLIYFVFSEKKALNSFWTEQGYGKKLLLCLGIMACALFLYYGVITLLSGGPVTKRLQALIFCLGGVFFGGTVFIIMALKVKLLTIREWLLVPFGKKLLKLRGGKNEIR</sequence>
<evidence type="ECO:0000313" key="7">
    <source>
        <dbReference type="EMBL" id="MBA0972487.1"/>
    </source>
</evidence>
<dbReference type="InterPro" id="IPR002797">
    <property type="entry name" value="Polysacc_synth"/>
</dbReference>
<feature type="transmembrane region" description="Helical" evidence="6">
    <location>
        <begin position="358"/>
        <end position="376"/>
    </location>
</feature>
<reference evidence="7 11" key="2">
    <citation type="submission" date="2020-06" db="EMBL/GenBank/DDBJ databases">
        <title>Crossreactivity between MHC class I-restricted antigens from cancer cells and an enterococcal bacteriophage.</title>
        <authorList>
            <person name="Fluckiger A."/>
            <person name="Daillere R."/>
            <person name="Sassi M."/>
            <person name="Cattoir V."/>
            <person name="Kroemer G."/>
            <person name="Zitvogel L."/>
        </authorList>
    </citation>
    <scope>NUCLEOTIDE SEQUENCE [LARGE SCALE GENOMIC DNA]</scope>
    <source>
        <strain evidence="7 11">EG4</strain>
    </source>
</reference>
<dbReference type="EMBL" id="JABXJK010000034">
    <property type="protein sequence ID" value="MBA0972487.1"/>
    <property type="molecule type" value="Genomic_DNA"/>
</dbReference>
<feature type="transmembrane region" description="Helical" evidence="6">
    <location>
        <begin position="50"/>
        <end position="68"/>
    </location>
</feature>
<proteinExistence type="predicted"/>
<dbReference type="Pfam" id="PF01943">
    <property type="entry name" value="Polysacc_synt"/>
    <property type="match status" value="1"/>
</dbReference>
<comment type="subcellular location">
    <subcellularLocation>
        <location evidence="1">Cell membrane</location>
        <topology evidence="1">Multi-pass membrane protein</topology>
    </subcellularLocation>
</comment>
<feature type="transmembrane region" description="Helical" evidence="6">
    <location>
        <begin position="12"/>
        <end position="30"/>
    </location>
</feature>
<dbReference type="RefSeq" id="WP_081131812.1">
    <property type="nucleotide sequence ID" value="NZ_BSYC01000001.1"/>
</dbReference>
<dbReference type="GeneID" id="93222508"/>